<evidence type="ECO:0000313" key="4">
    <source>
        <dbReference type="Proteomes" id="UP001165121"/>
    </source>
</evidence>
<feature type="region of interest" description="Disordered" evidence="1">
    <location>
        <begin position="358"/>
        <end position="378"/>
    </location>
</feature>
<evidence type="ECO:0000256" key="1">
    <source>
        <dbReference type="SAM" id="MobiDB-lite"/>
    </source>
</evidence>
<comment type="caution">
    <text evidence="3">The sequence shown here is derived from an EMBL/GenBank/DDBJ whole genome shotgun (WGS) entry which is preliminary data.</text>
</comment>
<organism evidence="3 4">
    <name type="scientific">Phytophthora fragariaefolia</name>
    <dbReference type="NCBI Taxonomy" id="1490495"/>
    <lineage>
        <taxon>Eukaryota</taxon>
        <taxon>Sar</taxon>
        <taxon>Stramenopiles</taxon>
        <taxon>Oomycota</taxon>
        <taxon>Peronosporomycetes</taxon>
        <taxon>Peronosporales</taxon>
        <taxon>Peronosporaceae</taxon>
        <taxon>Phytophthora</taxon>
    </lineage>
</organism>
<dbReference type="AlphaFoldDB" id="A0A9W7D689"/>
<dbReference type="EMBL" id="BSXT01003333">
    <property type="protein sequence ID" value="GMF53712.1"/>
    <property type="molecule type" value="Genomic_DNA"/>
</dbReference>
<dbReference type="InterPro" id="IPR029526">
    <property type="entry name" value="PGBD"/>
</dbReference>
<dbReference type="PANTHER" id="PTHR46599">
    <property type="entry name" value="PIGGYBAC TRANSPOSABLE ELEMENT-DERIVED PROTEIN 4"/>
    <property type="match status" value="1"/>
</dbReference>
<keyword evidence="4" id="KW-1185">Reference proteome</keyword>
<sequence length="604" mass="68480">MILDAPWVRRFERNLTTAFAEVASNSEKQPLCPTSPPIDDEDVSAEEESADDASSDLESVESVAHFDINVTKPQATIESYGALDSDGENDNGFDNDEDMFEFNAPDEREDEDEAVTLYEDYFVEKIDERVNEQYQKQVAREQKKPGYRRQAREQIRVKLEQTPPITGRDLCVFIGLLVARTVSPNKEKLQHHWKTTDEGAIPRGCFGRFMTRDHFAHVSQNLHFSSNTDPRAATDRAWKLRPVSEALQETFRAGYMPPPFMAFDEAMLPSRSSFNRMRVFEVFLGKAGSVDGVALRDERTDPVSVVRNLRAAFGDGPFPEKHLIVIDPFYTSVPLAMQLWTMGYYSMGTMLTNRKGLGAQIDPPKKAKKKEQSRPAGIERGTFTCAESSLVPRTRTTKWWYNRPVYLLSIGGSTELDRIVRRAKSLFLGFVDLALVNALIIFNHARAAANKTKLSHVAFLKQLHLELCQISAFDWEELLRSRGQNFTPTKQRAAAVSKHMPIQTVDTRRGNTDGSKKRRHRACKVCSLLKEKVTGGDTSFQSSSCKLKTIDQKTGEVKESPVYLCNKVKHSFDGQARTCFEIWHTCWRNGTFKPSRGKRKLRSA</sequence>
<protein>
    <submittedName>
        <fullName evidence="3">Unnamed protein product</fullName>
    </submittedName>
</protein>
<gene>
    <name evidence="3" type="ORF">Pfra01_002226000</name>
</gene>
<name>A0A9W7D689_9STRA</name>
<dbReference type="Pfam" id="PF13843">
    <property type="entry name" value="DDE_Tnp_1_7"/>
    <property type="match status" value="1"/>
</dbReference>
<evidence type="ECO:0000313" key="3">
    <source>
        <dbReference type="EMBL" id="GMF53712.1"/>
    </source>
</evidence>
<evidence type="ECO:0000259" key="2">
    <source>
        <dbReference type="Pfam" id="PF13843"/>
    </source>
</evidence>
<accession>A0A9W7D689</accession>
<feature type="compositionally biased region" description="Acidic residues" evidence="1">
    <location>
        <begin position="38"/>
        <end position="59"/>
    </location>
</feature>
<dbReference type="Proteomes" id="UP001165121">
    <property type="component" value="Unassembled WGS sequence"/>
</dbReference>
<dbReference type="PANTHER" id="PTHR46599:SF3">
    <property type="entry name" value="PIGGYBAC TRANSPOSABLE ELEMENT-DERIVED PROTEIN 4"/>
    <property type="match status" value="1"/>
</dbReference>
<dbReference type="OrthoDB" id="117306at2759"/>
<proteinExistence type="predicted"/>
<reference evidence="3" key="1">
    <citation type="submission" date="2023-04" db="EMBL/GenBank/DDBJ databases">
        <title>Phytophthora fragariaefolia NBRC 109709.</title>
        <authorList>
            <person name="Ichikawa N."/>
            <person name="Sato H."/>
            <person name="Tonouchi N."/>
        </authorList>
    </citation>
    <scope>NUCLEOTIDE SEQUENCE</scope>
    <source>
        <strain evidence="3">NBRC 109709</strain>
    </source>
</reference>
<feature type="domain" description="PiggyBac transposable element-derived protein" evidence="2">
    <location>
        <begin position="122"/>
        <end position="275"/>
    </location>
</feature>
<feature type="region of interest" description="Disordered" evidence="1">
    <location>
        <begin position="24"/>
        <end position="59"/>
    </location>
</feature>